<dbReference type="Proteomes" id="UP000331127">
    <property type="component" value="Unassembled WGS sequence"/>
</dbReference>
<evidence type="ECO:0000259" key="2">
    <source>
        <dbReference type="Pfam" id="PF05685"/>
    </source>
</evidence>
<accession>A0A5M3WWZ2</accession>
<evidence type="ECO:0000256" key="1">
    <source>
        <dbReference type="SAM" id="MobiDB-lite"/>
    </source>
</evidence>
<dbReference type="SUPFAM" id="SSF52980">
    <property type="entry name" value="Restriction endonuclease-like"/>
    <property type="match status" value="1"/>
</dbReference>
<dbReference type="CDD" id="cd06260">
    <property type="entry name" value="DUF820-like"/>
    <property type="match status" value="1"/>
</dbReference>
<dbReference type="InterPro" id="IPR012296">
    <property type="entry name" value="Nuclease_put_TT1808"/>
</dbReference>
<dbReference type="PANTHER" id="PTHR35400">
    <property type="entry name" value="SLR1083 PROTEIN"/>
    <property type="match status" value="1"/>
</dbReference>
<dbReference type="EMBL" id="BLAE01000023">
    <property type="protein sequence ID" value="GES10658.1"/>
    <property type="molecule type" value="Genomic_DNA"/>
</dbReference>
<dbReference type="PANTHER" id="PTHR35400:SF3">
    <property type="entry name" value="SLL1072 PROTEIN"/>
    <property type="match status" value="1"/>
</dbReference>
<evidence type="ECO:0000313" key="4">
    <source>
        <dbReference type="Proteomes" id="UP000331127"/>
    </source>
</evidence>
<protein>
    <recommendedName>
        <fullName evidence="2">Putative restriction endonuclease domain-containing protein</fullName>
    </recommendedName>
</protein>
<feature type="region of interest" description="Disordered" evidence="1">
    <location>
        <begin position="1"/>
        <end position="26"/>
    </location>
</feature>
<dbReference type="AlphaFoldDB" id="A0A5M3WWZ2"/>
<comment type="caution">
    <text evidence="3">The sequence shown here is derived from an EMBL/GenBank/DDBJ whole genome shotgun (WGS) entry which is preliminary data.</text>
</comment>
<organism evidence="3 4">
    <name type="scientific">Acrocarpospora macrocephala</name>
    <dbReference type="NCBI Taxonomy" id="150177"/>
    <lineage>
        <taxon>Bacteria</taxon>
        <taxon>Bacillati</taxon>
        <taxon>Actinomycetota</taxon>
        <taxon>Actinomycetes</taxon>
        <taxon>Streptosporangiales</taxon>
        <taxon>Streptosporangiaceae</taxon>
        <taxon>Acrocarpospora</taxon>
    </lineage>
</organism>
<feature type="domain" description="Putative restriction endonuclease" evidence="2">
    <location>
        <begin position="40"/>
        <end position="199"/>
    </location>
</feature>
<proteinExistence type="predicted"/>
<sequence>MVEGENPDTGQVTVMATKEPSTEPTPGWTVLPGKPPFTVDDLLQFPADGNRYELVNGSLLVSPAPAPMHQRVASRLKAIFEAVAPPEFEMLGSVNLRIGPEDLFISDLAVVRADDIELTRVMFEPKEILLVVEISSQETQLRDSVLKQTAYAEAGIPIYWRIEIIETPVVFTYELEGEEYKPAVRFEAGSVATLPAPFEISFDPAQLIARRDWPTNPEVR</sequence>
<dbReference type="Gene3D" id="3.90.1570.10">
    <property type="entry name" value="tt1808, chain A"/>
    <property type="match status" value="1"/>
</dbReference>
<evidence type="ECO:0000313" key="3">
    <source>
        <dbReference type="EMBL" id="GES10658.1"/>
    </source>
</evidence>
<dbReference type="InterPro" id="IPR008538">
    <property type="entry name" value="Uma2"/>
</dbReference>
<gene>
    <name evidence="3" type="ORF">Amac_042550</name>
</gene>
<dbReference type="Pfam" id="PF05685">
    <property type="entry name" value="Uma2"/>
    <property type="match status" value="1"/>
</dbReference>
<name>A0A5M3WWZ2_9ACTN</name>
<dbReference type="InterPro" id="IPR011335">
    <property type="entry name" value="Restrct_endonuc-II-like"/>
</dbReference>
<reference evidence="3 4" key="1">
    <citation type="submission" date="2019-10" db="EMBL/GenBank/DDBJ databases">
        <title>Whole genome shotgun sequence of Acrocarpospora macrocephala NBRC 16266.</title>
        <authorList>
            <person name="Ichikawa N."/>
            <person name="Kimura A."/>
            <person name="Kitahashi Y."/>
            <person name="Komaki H."/>
            <person name="Oguchi A."/>
        </authorList>
    </citation>
    <scope>NUCLEOTIDE SEQUENCE [LARGE SCALE GENOMIC DNA]</scope>
    <source>
        <strain evidence="3 4">NBRC 16266</strain>
    </source>
</reference>
<keyword evidence="4" id="KW-1185">Reference proteome</keyword>